<protein>
    <submittedName>
        <fullName evidence="1">Uncharacterized protein</fullName>
    </submittedName>
</protein>
<dbReference type="Proteomes" id="UP000054166">
    <property type="component" value="Unassembled WGS sequence"/>
</dbReference>
<sequence length="97" mass="11056">MLSSCSTTRLTTVHQAICWIDSINDPLTLIAPIDRRERFVMDGWFVRRTQEQSGFARALPRSSIAVARLSRGYPGSFRCFLLTQRQHLLPESFDPAS</sequence>
<dbReference type="AlphaFoldDB" id="A0A0C3G880"/>
<name>A0A0C3G880_PILCF</name>
<dbReference type="HOGENOM" id="CLU_2347462_0_0_1"/>
<evidence type="ECO:0000313" key="1">
    <source>
        <dbReference type="EMBL" id="KIM86861.1"/>
    </source>
</evidence>
<accession>A0A0C3G880</accession>
<reference evidence="2" key="2">
    <citation type="submission" date="2015-01" db="EMBL/GenBank/DDBJ databases">
        <title>Evolutionary Origins and Diversification of the Mycorrhizal Mutualists.</title>
        <authorList>
            <consortium name="DOE Joint Genome Institute"/>
            <consortium name="Mycorrhizal Genomics Consortium"/>
            <person name="Kohler A."/>
            <person name="Kuo A."/>
            <person name="Nagy L.G."/>
            <person name="Floudas D."/>
            <person name="Copeland A."/>
            <person name="Barry K.W."/>
            <person name="Cichocki N."/>
            <person name="Veneault-Fourrey C."/>
            <person name="LaButti K."/>
            <person name="Lindquist E.A."/>
            <person name="Lipzen A."/>
            <person name="Lundell T."/>
            <person name="Morin E."/>
            <person name="Murat C."/>
            <person name="Riley R."/>
            <person name="Ohm R."/>
            <person name="Sun H."/>
            <person name="Tunlid A."/>
            <person name="Henrissat B."/>
            <person name="Grigoriev I.V."/>
            <person name="Hibbett D.S."/>
            <person name="Martin F."/>
        </authorList>
    </citation>
    <scope>NUCLEOTIDE SEQUENCE [LARGE SCALE GENOMIC DNA]</scope>
    <source>
        <strain evidence="2">F 1598</strain>
    </source>
</reference>
<reference evidence="1 2" key="1">
    <citation type="submission" date="2014-04" db="EMBL/GenBank/DDBJ databases">
        <authorList>
            <consortium name="DOE Joint Genome Institute"/>
            <person name="Kuo A."/>
            <person name="Tarkka M."/>
            <person name="Buscot F."/>
            <person name="Kohler A."/>
            <person name="Nagy L.G."/>
            <person name="Floudas D."/>
            <person name="Copeland A."/>
            <person name="Barry K.W."/>
            <person name="Cichocki N."/>
            <person name="Veneault-Fourrey C."/>
            <person name="LaButti K."/>
            <person name="Lindquist E.A."/>
            <person name="Lipzen A."/>
            <person name="Lundell T."/>
            <person name="Morin E."/>
            <person name="Murat C."/>
            <person name="Sun H."/>
            <person name="Tunlid A."/>
            <person name="Henrissat B."/>
            <person name="Grigoriev I.V."/>
            <person name="Hibbett D.S."/>
            <person name="Martin F."/>
            <person name="Nordberg H.P."/>
            <person name="Cantor M.N."/>
            <person name="Hua S.X."/>
        </authorList>
    </citation>
    <scope>NUCLEOTIDE SEQUENCE [LARGE SCALE GENOMIC DNA]</scope>
    <source>
        <strain evidence="1 2">F 1598</strain>
    </source>
</reference>
<gene>
    <name evidence="1" type="ORF">PILCRDRAFT_815299</name>
</gene>
<keyword evidence="2" id="KW-1185">Reference proteome</keyword>
<evidence type="ECO:0000313" key="2">
    <source>
        <dbReference type="Proteomes" id="UP000054166"/>
    </source>
</evidence>
<dbReference type="InParanoid" id="A0A0C3G880"/>
<dbReference type="EMBL" id="KN832980">
    <property type="protein sequence ID" value="KIM86861.1"/>
    <property type="molecule type" value="Genomic_DNA"/>
</dbReference>
<organism evidence="1 2">
    <name type="scientific">Piloderma croceum (strain F 1598)</name>
    <dbReference type="NCBI Taxonomy" id="765440"/>
    <lineage>
        <taxon>Eukaryota</taxon>
        <taxon>Fungi</taxon>
        <taxon>Dikarya</taxon>
        <taxon>Basidiomycota</taxon>
        <taxon>Agaricomycotina</taxon>
        <taxon>Agaricomycetes</taxon>
        <taxon>Agaricomycetidae</taxon>
        <taxon>Atheliales</taxon>
        <taxon>Atheliaceae</taxon>
        <taxon>Piloderma</taxon>
    </lineage>
</organism>
<proteinExistence type="predicted"/>